<evidence type="ECO:0000259" key="3">
    <source>
        <dbReference type="PROSITE" id="PS50977"/>
    </source>
</evidence>
<dbReference type="EMBL" id="JASKHM010000001">
    <property type="protein sequence ID" value="MEQ4481185.1"/>
    <property type="molecule type" value="Genomic_DNA"/>
</dbReference>
<protein>
    <submittedName>
        <fullName evidence="4">TetR/AcrR family transcriptional regulator</fullName>
    </submittedName>
</protein>
<keyword evidence="5" id="KW-1185">Reference proteome</keyword>
<keyword evidence="1 2" id="KW-0238">DNA-binding</keyword>
<dbReference type="InterPro" id="IPR050624">
    <property type="entry name" value="HTH-type_Tx_Regulator"/>
</dbReference>
<dbReference type="PROSITE" id="PS50977">
    <property type="entry name" value="HTH_TETR_2"/>
    <property type="match status" value="1"/>
</dbReference>
<dbReference type="RefSeq" id="WP_232182304.1">
    <property type="nucleotide sequence ID" value="NZ_JAIOAP010000001.1"/>
</dbReference>
<dbReference type="Pfam" id="PF00440">
    <property type="entry name" value="TetR_N"/>
    <property type="match status" value="1"/>
</dbReference>
<dbReference type="Gene3D" id="1.10.357.10">
    <property type="entry name" value="Tetracycline Repressor, domain 2"/>
    <property type="match status" value="1"/>
</dbReference>
<evidence type="ECO:0000256" key="2">
    <source>
        <dbReference type="PROSITE-ProRule" id="PRU00335"/>
    </source>
</evidence>
<comment type="caution">
    <text evidence="4">The sequence shown here is derived from an EMBL/GenBank/DDBJ whole genome shotgun (WGS) entry which is preliminary data.</text>
</comment>
<reference evidence="4 5" key="1">
    <citation type="journal article" date="2023" name="Genome Announc.">
        <title>Pan-Genome Analyses of the Genus Cohnella and Proposal of the Novel Species Cohnella silvisoli sp. nov., Isolated from Forest Soil.</title>
        <authorList>
            <person name="Wang C."/>
            <person name="Mao L."/>
            <person name="Bao G."/>
            <person name="Zhu H."/>
        </authorList>
    </citation>
    <scope>NUCLEOTIDE SEQUENCE [LARGE SCALE GENOMIC DNA]</scope>
    <source>
        <strain evidence="4 5">NL03-T5-1</strain>
    </source>
</reference>
<dbReference type="Proteomes" id="UP001493487">
    <property type="component" value="Unassembled WGS sequence"/>
</dbReference>
<dbReference type="PANTHER" id="PTHR43479:SF22">
    <property type="entry name" value="TRANSCRIPTIONAL REGULATOR, TETR FAMILY"/>
    <property type="match status" value="1"/>
</dbReference>
<proteinExistence type="predicted"/>
<dbReference type="PRINTS" id="PR00455">
    <property type="entry name" value="HTHTETR"/>
</dbReference>
<evidence type="ECO:0000313" key="4">
    <source>
        <dbReference type="EMBL" id="MEQ4481185.1"/>
    </source>
</evidence>
<feature type="DNA-binding region" description="H-T-H motif" evidence="2">
    <location>
        <begin position="25"/>
        <end position="44"/>
    </location>
</feature>
<accession>A0ABV1KM77</accession>
<dbReference type="InterPro" id="IPR001647">
    <property type="entry name" value="HTH_TetR"/>
</dbReference>
<feature type="domain" description="HTH tetR-type" evidence="3">
    <location>
        <begin position="2"/>
        <end position="62"/>
    </location>
</feature>
<gene>
    <name evidence="4" type="ORF">QJS35_02125</name>
</gene>
<evidence type="ECO:0000313" key="5">
    <source>
        <dbReference type="Proteomes" id="UP001493487"/>
    </source>
</evidence>
<dbReference type="InterPro" id="IPR009057">
    <property type="entry name" value="Homeodomain-like_sf"/>
</dbReference>
<sequence>MQDKKKQILDAAIHCFARKGFNATSIQEIVDELGMAKGSIYFYFKSKDDLLISVIEYYGEMLFDRMEGLPEEGGLPPREKLTLQLERQFRFIREHLDFMRMLFKEPLTGLHPHIQQMMIRIRARGKVWNATHLLAIYGRSVEPCLGDASALLSGIVAQYFEAILFEEQSFDDRRLSRFLVRRLDDLMTGMGQDGETPILPPLDLVLLRDLAGLSPEGDNEELILLQDMMDRVIASASRWDEQTQNDLLAALTTLKEESAKPALKNRLLVRGMIALLRQHALEQWHEPLRQLELRLLGIGDIKFS</sequence>
<dbReference type="PANTHER" id="PTHR43479">
    <property type="entry name" value="ACREF/ENVCD OPERON REPRESSOR-RELATED"/>
    <property type="match status" value="1"/>
</dbReference>
<dbReference type="SUPFAM" id="SSF46689">
    <property type="entry name" value="Homeodomain-like"/>
    <property type="match status" value="1"/>
</dbReference>
<evidence type="ECO:0000256" key="1">
    <source>
        <dbReference type="ARBA" id="ARBA00023125"/>
    </source>
</evidence>
<organism evidence="4 5">
    <name type="scientific">Cohnella silvisoli</name>
    <dbReference type="NCBI Taxonomy" id="2873699"/>
    <lineage>
        <taxon>Bacteria</taxon>
        <taxon>Bacillati</taxon>
        <taxon>Bacillota</taxon>
        <taxon>Bacilli</taxon>
        <taxon>Bacillales</taxon>
        <taxon>Paenibacillaceae</taxon>
        <taxon>Cohnella</taxon>
    </lineage>
</organism>
<name>A0ABV1KM77_9BACL</name>